<evidence type="ECO:0000313" key="2">
    <source>
        <dbReference type="Proteomes" id="UP000304953"/>
    </source>
</evidence>
<reference evidence="1" key="1">
    <citation type="submission" date="2019-04" db="EMBL/GenBank/DDBJ databases">
        <title>Microbes associate with the intestines of laboratory mice.</title>
        <authorList>
            <person name="Navarre W."/>
            <person name="Wong E."/>
            <person name="Huang K."/>
            <person name="Tropini C."/>
            <person name="Ng K."/>
            <person name="Yu B."/>
        </authorList>
    </citation>
    <scope>NUCLEOTIDE SEQUENCE</scope>
    <source>
        <strain evidence="1">NM01_1-7b</strain>
    </source>
</reference>
<proteinExistence type="predicted"/>
<name>A0AC61RRD2_9FIRM</name>
<keyword evidence="2" id="KW-1185">Reference proteome</keyword>
<organism evidence="1 2">
    <name type="scientific">Petralouisia muris</name>
    <dbReference type="NCBI Taxonomy" id="3032872"/>
    <lineage>
        <taxon>Bacteria</taxon>
        <taxon>Bacillati</taxon>
        <taxon>Bacillota</taxon>
        <taxon>Clostridia</taxon>
        <taxon>Lachnospirales</taxon>
        <taxon>Lachnospiraceae</taxon>
        <taxon>Petralouisia</taxon>
    </lineage>
</organism>
<gene>
    <name evidence="1" type="ORF">E5329_20410</name>
</gene>
<dbReference type="EMBL" id="SRYA01000053">
    <property type="protein sequence ID" value="TGY91571.1"/>
    <property type="molecule type" value="Genomic_DNA"/>
</dbReference>
<evidence type="ECO:0000313" key="1">
    <source>
        <dbReference type="EMBL" id="TGY91571.1"/>
    </source>
</evidence>
<comment type="caution">
    <text evidence="1">The sequence shown here is derived from an EMBL/GenBank/DDBJ whole genome shotgun (WGS) entry which is preliminary data.</text>
</comment>
<sequence>MIKIAVCDDEKNIRSYLTSLIREQNTECKITAYASADEYLSSGMGHDLLFLDIELEGSASGMDGNAINGMGMARQIRGMEQIKQPVIIFVTGYEKYVYDAFEVEALGYLVKPVNEQKFAEVFSRAQDKILSETEQKKKTLHIQYAGANKAIPLDHIYYMESQKHKVVLYTKDGELEYYAKIGELEEELQGQFCRIHKGYLVNLFCVDEYSRTEIMLTNGDKLPLSKYKYGDFVKAYLRFMQ</sequence>
<protein>
    <submittedName>
        <fullName evidence="1">Response regulator transcription factor</fullName>
    </submittedName>
</protein>
<accession>A0AC61RRD2</accession>
<dbReference type="Proteomes" id="UP000304953">
    <property type="component" value="Unassembled WGS sequence"/>
</dbReference>